<keyword evidence="2 5" id="KW-0479">Metal-binding</keyword>
<feature type="binding site" evidence="5">
    <location>
        <position position="218"/>
    </location>
    <ligand>
        <name>isopentenyl diphosphate</name>
        <dbReference type="ChEBI" id="CHEBI:128769"/>
    </ligand>
</feature>
<evidence type="ECO:0000256" key="2">
    <source>
        <dbReference type="ARBA" id="ARBA00022723"/>
    </source>
</evidence>
<feature type="binding site" evidence="5">
    <location>
        <position position="262"/>
    </location>
    <ligand>
        <name>(2E)-4-hydroxy-3-methylbut-2-enyl diphosphate</name>
        <dbReference type="ChEBI" id="CHEBI:128753"/>
    </ligand>
</feature>
<dbReference type="NCBIfam" id="NF002187">
    <property type="entry name" value="PRK01045.1-1"/>
    <property type="match status" value="1"/>
</dbReference>
<dbReference type="NCBIfam" id="TIGR00216">
    <property type="entry name" value="ispH_lytB"/>
    <property type="match status" value="1"/>
</dbReference>
<evidence type="ECO:0000256" key="1">
    <source>
        <dbReference type="ARBA" id="ARBA00022485"/>
    </source>
</evidence>
<dbReference type="UniPathway" id="UPA00059">
    <property type="reaction ID" value="UER00105"/>
</dbReference>
<dbReference type="STRING" id="1805029.AUK42_04905"/>
<feature type="binding site" evidence="5">
    <location>
        <position position="96"/>
    </location>
    <ligand>
        <name>[4Fe-4S] cluster</name>
        <dbReference type="ChEBI" id="CHEBI:49883"/>
    </ligand>
</feature>
<dbReference type="Pfam" id="PF02401">
    <property type="entry name" value="LYTB"/>
    <property type="match status" value="1"/>
</dbReference>
<evidence type="ECO:0000256" key="3">
    <source>
        <dbReference type="ARBA" id="ARBA00023004"/>
    </source>
</evidence>
<feature type="binding site" evidence="5">
    <location>
        <position position="124"/>
    </location>
    <ligand>
        <name>isopentenyl diphosphate</name>
        <dbReference type="ChEBI" id="CHEBI:128769"/>
    </ligand>
</feature>
<dbReference type="GO" id="GO:0016114">
    <property type="term" value="P:terpenoid biosynthetic process"/>
    <property type="evidence" value="ECO:0007669"/>
    <property type="project" value="UniProtKB-UniRule"/>
</dbReference>
<evidence type="ECO:0000313" key="7">
    <source>
        <dbReference type="Proteomes" id="UP000182763"/>
    </source>
</evidence>
<dbReference type="InterPro" id="IPR003451">
    <property type="entry name" value="LytB/IspH"/>
</dbReference>
<accession>A0A1J5GAP8</accession>
<feature type="binding site" evidence="5">
    <location>
        <position position="220"/>
    </location>
    <ligand>
        <name>(2E)-4-hydroxy-3-methylbut-2-enyl diphosphate</name>
        <dbReference type="ChEBI" id="CHEBI:128753"/>
    </ligand>
</feature>
<dbReference type="EC" id="1.17.7.4" evidence="5"/>
<feature type="binding site" evidence="5">
    <location>
        <position position="124"/>
    </location>
    <ligand>
        <name>(2E)-4-hydroxy-3-methylbut-2-enyl diphosphate</name>
        <dbReference type="ChEBI" id="CHEBI:128753"/>
    </ligand>
</feature>
<dbReference type="GO" id="GO:0050992">
    <property type="term" value="P:dimethylallyl diphosphate biosynthetic process"/>
    <property type="evidence" value="ECO:0007669"/>
    <property type="project" value="UniProtKB-UniRule"/>
</dbReference>
<comment type="catalytic activity">
    <reaction evidence="5">
        <text>isopentenyl diphosphate + 2 oxidized [2Fe-2S]-[ferredoxin] + H2O = (2E)-4-hydroxy-3-methylbut-2-enyl diphosphate + 2 reduced [2Fe-2S]-[ferredoxin] + 2 H(+)</text>
        <dbReference type="Rhea" id="RHEA:24488"/>
        <dbReference type="Rhea" id="RHEA-COMP:10000"/>
        <dbReference type="Rhea" id="RHEA-COMP:10001"/>
        <dbReference type="ChEBI" id="CHEBI:15377"/>
        <dbReference type="ChEBI" id="CHEBI:15378"/>
        <dbReference type="ChEBI" id="CHEBI:33737"/>
        <dbReference type="ChEBI" id="CHEBI:33738"/>
        <dbReference type="ChEBI" id="CHEBI:128753"/>
        <dbReference type="ChEBI" id="CHEBI:128769"/>
        <dbReference type="EC" id="1.17.7.4"/>
    </reaction>
</comment>
<evidence type="ECO:0000313" key="6">
    <source>
        <dbReference type="EMBL" id="OIP69765.1"/>
    </source>
</evidence>
<feature type="binding site" evidence="5">
    <location>
        <position position="220"/>
    </location>
    <ligand>
        <name>dimethylallyl diphosphate</name>
        <dbReference type="ChEBI" id="CHEBI:57623"/>
    </ligand>
</feature>
<keyword evidence="5" id="KW-0414">Isoprene biosynthesis</keyword>
<organism evidence="6 7">
    <name type="scientific">Candidatus Infernicultor aquiphilus</name>
    <dbReference type="NCBI Taxonomy" id="1805029"/>
    <lineage>
        <taxon>Bacteria</taxon>
        <taxon>Pseudomonadati</taxon>
        <taxon>Atribacterota</taxon>
        <taxon>Candidatus Phoenicimicrobiia</taxon>
        <taxon>Candidatus Pheonicimicrobiales</taxon>
        <taxon>Candidatus Phoenicimicrobiaceae</taxon>
        <taxon>Candidatus Infernicultor</taxon>
    </lineage>
</organism>
<dbReference type="AlphaFoldDB" id="A0A1J5GAP8"/>
<feature type="active site" description="Proton donor" evidence="5">
    <location>
        <position position="126"/>
    </location>
</feature>
<proteinExistence type="inferred from homology"/>
<feature type="binding site" evidence="5">
    <location>
        <position position="262"/>
    </location>
    <ligand>
        <name>dimethylallyl diphosphate</name>
        <dbReference type="ChEBI" id="CHEBI:57623"/>
    </ligand>
</feature>
<dbReference type="Gene3D" id="3.40.1010.20">
    <property type="entry name" value="4-hydroxy-3-methylbut-2-enyl diphosphate reductase, catalytic domain"/>
    <property type="match status" value="2"/>
</dbReference>
<feature type="binding site" evidence="5">
    <location>
        <position position="124"/>
    </location>
    <ligand>
        <name>dimethylallyl diphosphate</name>
        <dbReference type="ChEBI" id="CHEBI:57623"/>
    </ligand>
</feature>
<comment type="catalytic activity">
    <reaction evidence="5">
        <text>dimethylallyl diphosphate + 2 oxidized [2Fe-2S]-[ferredoxin] + H2O = (2E)-4-hydroxy-3-methylbut-2-enyl diphosphate + 2 reduced [2Fe-2S]-[ferredoxin] + 2 H(+)</text>
        <dbReference type="Rhea" id="RHEA:24825"/>
        <dbReference type="Rhea" id="RHEA-COMP:10000"/>
        <dbReference type="Rhea" id="RHEA-COMP:10001"/>
        <dbReference type="ChEBI" id="CHEBI:15377"/>
        <dbReference type="ChEBI" id="CHEBI:15378"/>
        <dbReference type="ChEBI" id="CHEBI:33737"/>
        <dbReference type="ChEBI" id="CHEBI:33738"/>
        <dbReference type="ChEBI" id="CHEBI:57623"/>
        <dbReference type="ChEBI" id="CHEBI:128753"/>
        <dbReference type="EC" id="1.17.7.4"/>
    </reaction>
</comment>
<comment type="similarity">
    <text evidence="5">Belongs to the IspH family.</text>
</comment>
<comment type="caution">
    <text evidence="5">Lacks conserved residue(s) required for the propagation of feature annotation.</text>
</comment>
<feature type="binding site" evidence="5">
    <location>
        <position position="218"/>
    </location>
    <ligand>
        <name>dimethylallyl diphosphate</name>
        <dbReference type="ChEBI" id="CHEBI:57623"/>
    </ligand>
</feature>
<reference evidence="6 7" key="1">
    <citation type="journal article" date="2016" name="Environ. Microbiol.">
        <title>Genomic resolution of a cold subsurface aquifer community provides metabolic insights for novel microbes adapted to high CO concentrations.</title>
        <authorList>
            <person name="Probst A.J."/>
            <person name="Castelle C.J."/>
            <person name="Singh A."/>
            <person name="Brown C.T."/>
            <person name="Anantharaman K."/>
            <person name="Sharon I."/>
            <person name="Hug L.A."/>
            <person name="Burstein D."/>
            <person name="Emerson J.B."/>
            <person name="Thomas B.C."/>
            <person name="Banfield J.F."/>
        </authorList>
    </citation>
    <scope>NUCLEOTIDE SEQUENCE [LARGE SCALE GENOMIC DNA]</scope>
    <source>
        <strain evidence="6">CG2_30_33_13</strain>
    </source>
</reference>
<protein>
    <recommendedName>
        <fullName evidence="5">4-hydroxy-3-methylbut-2-enyl diphosphate reductase</fullName>
        <shortName evidence="5">HMBPP reductase</shortName>
        <ecNumber evidence="5">1.17.7.4</ecNumber>
    </recommendedName>
</protein>
<feature type="binding site" evidence="5">
    <location>
        <position position="74"/>
    </location>
    <ligand>
        <name>(2E)-4-hydroxy-3-methylbut-2-enyl diphosphate</name>
        <dbReference type="ChEBI" id="CHEBI:128753"/>
    </ligand>
</feature>
<evidence type="ECO:0000256" key="5">
    <source>
        <dbReference type="HAMAP-Rule" id="MF_00191"/>
    </source>
</evidence>
<feature type="binding site" evidence="5">
    <location>
        <position position="74"/>
    </location>
    <ligand>
        <name>dimethylallyl diphosphate</name>
        <dbReference type="ChEBI" id="CHEBI:57623"/>
    </ligand>
</feature>
<dbReference type="PANTHER" id="PTHR30426:SF0">
    <property type="entry name" value="4-HYDROXY-3-METHYLBUT-2-ENYL DIPHOSPHATE REDUCTASE"/>
    <property type="match status" value="1"/>
</dbReference>
<comment type="cofactor">
    <cofactor evidence="5">
        <name>[4Fe-4S] cluster</name>
        <dbReference type="ChEBI" id="CHEBI:49883"/>
    </cofactor>
    <text evidence="5">Binds 1 [4Fe-4S] cluster per subunit.</text>
</comment>
<dbReference type="EMBL" id="MNYY01000096">
    <property type="protein sequence ID" value="OIP69765.1"/>
    <property type="molecule type" value="Genomic_DNA"/>
</dbReference>
<dbReference type="CDD" id="cd13944">
    <property type="entry name" value="lytB_ispH"/>
    <property type="match status" value="1"/>
</dbReference>
<keyword evidence="4 5" id="KW-0411">Iron-sulfur</keyword>
<sequence>MKIILSPKMGFCFGVKKSVNLAKDTIKKRKNDVYMLGSIINNPQVIEYFKKRGAKIVNNLGEVPEESVIITRAHGISPLLLHQAYQKRLSVIDTTCPYVKKVQEIAGYLYKNGYFIVIFGDKKHPEILSVLDLIQNNALVVSSFYEIEKIKQQKKIGFISQTTKNIYDFKKLLPVLLNKTEELRIFNTICKATIERQKSTLELAKKVDVMIVIGGKESANTSRLAEICKKQGVKTYHIETENQIKYEWFHPDDRIGITSGASTPNWVTNKVINKLKKEYF</sequence>
<feature type="binding site" evidence="5">
    <location>
        <position position="218"/>
    </location>
    <ligand>
        <name>(2E)-4-hydroxy-3-methylbut-2-enyl diphosphate</name>
        <dbReference type="ChEBI" id="CHEBI:128753"/>
    </ligand>
</feature>
<dbReference type="PANTHER" id="PTHR30426">
    <property type="entry name" value="4-HYDROXY-3-METHYLBUT-2-ENYL DIPHOSPHATE REDUCTASE"/>
    <property type="match status" value="1"/>
</dbReference>
<dbReference type="GO" id="GO:0051539">
    <property type="term" value="F:4 iron, 4 sulfur cluster binding"/>
    <property type="evidence" value="ECO:0007669"/>
    <property type="project" value="UniProtKB-UniRule"/>
</dbReference>
<keyword evidence="5" id="KW-0560">Oxidoreductase</keyword>
<comment type="function">
    <text evidence="5">Catalyzes the conversion of 1-hydroxy-2-methyl-2-(E)-butenyl 4-diphosphate (HMBPP) into a mixture of isopentenyl diphosphate (IPP) and dimethylallyl diphosphate (DMAPP). Acts in the terminal step of the DOXP/MEP pathway for isoprenoid precursor biosynthesis.</text>
</comment>
<feature type="binding site" evidence="5">
    <location>
        <position position="74"/>
    </location>
    <ligand>
        <name>isopentenyl diphosphate</name>
        <dbReference type="ChEBI" id="CHEBI:128769"/>
    </ligand>
</feature>
<dbReference type="GO" id="GO:0046872">
    <property type="term" value="F:metal ion binding"/>
    <property type="evidence" value="ECO:0007669"/>
    <property type="project" value="UniProtKB-KW"/>
</dbReference>
<comment type="caution">
    <text evidence="6">The sequence shown here is derived from an EMBL/GenBank/DDBJ whole genome shotgun (WGS) entry which is preliminary data.</text>
</comment>
<dbReference type="Proteomes" id="UP000182763">
    <property type="component" value="Unassembled WGS sequence"/>
</dbReference>
<keyword evidence="3 5" id="KW-0408">Iron</keyword>
<evidence type="ECO:0000256" key="4">
    <source>
        <dbReference type="ARBA" id="ARBA00023014"/>
    </source>
</evidence>
<feature type="binding site" evidence="5">
    <location>
        <position position="190"/>
    </location>
    <ligand>
        <name>[4Fe-4S] cluster</name>
        <dbReference type="ChEBI" id="CHEBI:49883"/>
    </ligand>
</feature>
<feature type="binding site" evidence="5">
    <location>
        <position position="162"/>
    </location>
    <ligand>
        <name>(2E)-4-hydroxy-3-methylbut-2-enyl diphosphate</name>
        <dbReference type="ChEBI" id="CHEBI:128753"/>
    </ligand>
</feature>
<name>A0A1J5GAP8_9BACT</name>
<feature type="binding site" evidence="5">
    <location>
        <position position="262"/>
    </location>
    <ligand>
        <name>isopentenyl diphosphate</name>
        <dbReference type="ChEBI" id="CHEBI:128769"/>
    </ligand>
</feature>
<dbReference type="GO" id="GO:0051745">
    <property type="term" value="F:4-hydroxy-3-methylbut-2-enyl diphosphate reductase activity"/>
    <property type="evidence" value="ECO:0007669"/>
    <property type="project" value="UniProtKB-UniRule"/>
</dbReference>
<feature type="binding site" evidence="5">
    <location>
        <position position="220"/>
    </location>
    <ligand>
        <name>isopentenyl diphosphate</name>
        <dbReference type="ChEBI" id="CHEBI:128769"/>
    </ligand>
</feature>
<gene>
    <name evidence="5" type="primary">ispH</name>
    <name evidence="6" type="ORF">AUK42_04905</name>
</gene>
<feature type="binding site" evidence="5">
    <location>
        <position position="12"/>
    </location>
    <ligand>
        <name>[4Fe-4S] cluster</name>
        <dbReference type="ChEBI" id="CHEBI:49883"/>
    </ligand>
</feature>
<dbReference type="Gene3D" id="3.40.50.11270">
    <property type="match status" value="1"/>
</dbReference>
<dbReference type="HAMAP" id="MF_00191">
    <property type="entry name" value="IspH"/>
    <property type="match status" value="1"/>
</dbReference>
<comment type="pathway">
    <text evidence="5">Isoprenoid biosynthesis; dimethylallyl diphosphate biosynthesis; dimethylallyl diphosphate from (2E)-4-hydroxy-3-methylbutenyl diphosphate: step 1/1.</text>
</comment>
<keyword evidence="1 5" id="KW-0004">4Fe-4S</keyword>
<dbReference type="GO" id="GO:0019288">
    <property type="term" value="P:isopentenyl diphosphate biosynthetic process, methylerythritol 4-phosphate pathway"/>
    <property type="evidence" value="ECO:0007669"/>
    <property type="project" value="UniProtKB-UniRule"/>
</dbReference>
<dbReference type="UniPathway" id="UPA00056">
    <property type="reaction ID" value="UER00097"/>
</dbReference>
<comment type="pathway">
    <text evidence="5">Isoprenoid biosynthesis; isopentenyl diphosphate biosynthesis via DXP pathway; isopentenyl diphosphate from 1-deoxy-D-xylulose 5-phosphate: step 6/6.</text>
</comment>